<feature type="transmembrane region" description="Helical" evidence="5">
    <location>
        <begin position="193"/>
        <end position="214"/>
    </location>
</feature>
<dbReference type="GO" id="GO:0055085">
    <property type="term" value="P:transmembrane transport"/>
    <property type="evidence" value="ECO:0007669"/>
    <property type="project" value="InterPro"/>
</dbReference>
<accession>A0A1H8UWL2</accession>
<dbReference type="EMBL" id="FODV01000013">
    <property type="protein sequence ID" value="SEP07602.1"/>
    <property type="molecule type" value="Genomic_DNA"/>
</dbReference>
<keyword evidence="3 5" id="KW-1133">Transmembrane helix</keyword>
<evidence type="ECO:0000256" key="2">
    <source>
        <dbReference type="ARBA" id="ARBA00022692"/>
    </source>
</evidence>
<dbReference type="Gene3D" id="1.10.3720.10">
    <property type="entry name" value="MetI-like"/>
    <property type="match status" value="1"/>
</dbReference>
<dbReference type="PROSITE" id="PS50928">
    <property type="entry name" value="ABC_TM1"/>
    <property type="match status" value="1"/>
</dbReference>
<evidence type="ECO:0000313" key="8">
    <source>
        <dbReference type="Proteomes" id="UP000199126"/>
    </source>
</evidence>
<feature type="transmembrane region" description="Helical" evidence="5">
    <location>
        <begin position="103"/>
        <end position="131"/>
    </location>
</feature>
<feature type="transmembrane region" description="Helical" evidence="5">
    <location>
        <begin position="251"/>
        <end position="277"/>
    </location>
</feature>
<dbReference type="PANTHER" id="PTHR43376:SF1">
    <property type="entry name" value="OLIGOPEPTIDE TRANSPORT SYSTEM PERMEASE PROTEIN"/>
    <property type="match status" value="1"/>
</dbReference>
<dbReference type="AlphaFoldDB" id="A0A1H8UWL2"/>
<evidence type="ECO:0000259" key="6">
    <source>
        <dbReference type="PROSITE" id="PS50928"/>
    </source>
</evidence>
<keyword evidence="8" id="KW-1185">Reference proteome</keyword>
<reference evidence="8" key="1">
    <citation type="submission" date="2016-10" db="EMBL/GenBank/DDBJ databases">
        <authorList>
            <person name="Varghese N."/>
            <person name="Submissions S."/>
        </authorList>
    </citation>
    <scope>NUCLEOTIDE SEQUENCE [LARGE SCALE GENOMIC DNA]</scope>
    <source>
        <strain evidence="8">CGMCC 1.10121</strain>
    </source>
</reference>
<dbReference type="Pfam" id="PF00528">
    <property type="entry name" value="BPD_transp_1"/>
    <property type="match status" value="1"/>
</dbReference>
<comment type="similarity">
    <text evidence="5">Belongs to the binding-protein-dependent transport system permease family.</text>
</comment>
<evidence type="ECO:0000256" key="1">
    <source>
        <dbReference type="ARBA" id="ARBA00004141"/>
    </source>
</evidence>
<comment type="subcellular location">
    <subcellularLocation>
        <location evidence="5">Cell membrane</location>
        <topology evidence="5">Multi-pass membrane protein</topology>
    </subcellularLocation>
    <subcellularLocation>
        <location evidence="1">Membrane</location>
        <topology evidence="1">Multi-pass membrane protein</topology>
    </subcellularLocation>
</comment>
<dbReference type="CDD" id="cd06261">
    <property type="entry name" value="TM_PBP2"/>
    <property type="match status" value="1"/>
</dbReference>
<evidence type="ECO:0000256" key="5">
    <source>
        <dbReference type="RuleBase" id="RU363032"/>
    </source>
</evidence>
<keyword evidence="2 5" id="KW-0812">Transmembrane</keyword>
<dbReference type="RefSeq" id="WP_089826576.1">
    <property type="nucleotide sequence ID" value="NZ_FODV01000013.1"/>
</dbReference>
<dbReference type="SUPFAM" id="SSF161098">
    <property type="entry name" value="MetI-like"/>
    <property type="match status" value="1"/>
</dbReference>
<feature type="transmembrane region" description="Helical" evidence="5">
    <location>
        <begin position="297"/>
        <end position="323"/>
    </location>
</feature>
<proteinExistence type="inferred from homology"/>
<dbReference type="PANTHER" id="PTHR43376">
    <property type="entry name" value="OLIGOPEPTIDE TRANSPORT SYSTEM PERMEASE PROTEIN"/>
    <property type="match status" value="1"/>
</dbReference>
<feature type="transmembrane region" description="Helical" evidence="5">
    <location>
        <begin position="143"/>
        <end position="166"/>
    </location>
</feature>
<evidence type="ECO:0000256" key="4">
    <source>
        <dbReference type="ARBA" id="ARBA00023136"/>
    </source>
</evidence>
<keyword evidence="5" id="KW-0813">Transport</keyword>
<sequence length="336" mass="36187">MSYILKRVGQSVLTVFVVISASFGLIRLLPGGPLDYLRAQAIQQGGSDMSMAEINARIAAQTNIAVDEPVYIQYLEYMAAMLQGDFGQSIWYDRAVTSVIGPAIPWTVFLTASALFLAFTVGVSLGAFMAYKEGSSFDVASTGVGLVLNSTPGYVVALLSVAFLGYRFDLFPTGGRYASELTPGLNLPFLTSVLYHGTLPILSMAVVGFGGWALSMRGNSIRVLGEDYLRVARLRGLPTRRIAIRYVARNAILPMYTGLMIAIGTVFGGAVIIENIFAYPGVGFYLIQAINARDYPLMMGGFILITVAMVIGITIADLTYGWLDPRAKGGASRESY</sequence>
<evidence type="ECO:0000256" key="3">
    <source>
        <dbReference type="ARBA" id="ARBA00022989"/>
    </source>
</evidence>
<dbReference type="InterPro" id="IPR035906">
    <property type="entry name" value="MetI-like_sf"/>
</dbReference>
<keyword evidence="4 5" id="KW-0472">Membrane</keyword>
<organism evidence="7 8">
    <name type="scientific">Halogranum amylolyticum</name>
    <dbReference type="NCBI Taxonomy" id="660520"/>
    <lineage>
        <taxon>Archaea</taxon>
        <taxon>Methanobacteriati</taxon>
        <taxon>Methanobacteriota</taxon>
        <taxon>Stenosarchaea group</taxon>
        <taxon>Halobacteria</taxon>
        <taxon>Halobacteriales</taxon>
        <taxon>Haloferacaceae</taxon>
    </lineage>
</organism>
<evidence type="ECO:0000313" key="7">
    <source>
        <dbReference type="EMBL" id="SEP07602.1"/>
    </source>
</evidence>
<protein>
    <submittedName>
        <fullName evidence="7">Peptide/nickel transport system permease protein</fullName>
    </submittedName>
</protein>
<name>A0A1H8UWL2_9EURY</name>
<feature type="transmembrane region" description="Helical" evidence="5">
    <location>
        <begin position="12"/>
        <end position="29"/>
    </location>
</feature>
<dbReference type="GO" id="GO:0005886">
    <property type="term" value="C:plasma membrane"/>
    <property type="evidence" value="ECO:0007669"/>
    <property type="project" value="UniProtKB-SubCell"/>
</dbReference>
<feature type="domain" description="ABC transmembrane type-1" evidence="6">
    <location>
        <begin position="104"/>
        <end position="315"/>
    </location>
</feature>
<dbReference type="InterPro" id="IPR000515">
    <property type="entry name" value="MetI-like"/>
</dbReference>
<gene>
    <name evidence="7" type="ORF">SAMN04487948_11310</name>
</gene>
<dbReference type="OrthoDB" id="44105at2157"/>
<dbReference type="Proteomes" id="UP000199126">
    <property type="component" value="Unassembled WGS sequence"/>
</dbReference>